<feature type="transmembrane region" description="Helical" evidence="2">
    <location>
        <begin position="184"/>
        <end position="203"/>
    </location>
</feature>
<feature type="transmembrane region" description="Helical" evidence="2">
    <location>
        <begin position="387"/>
        <end position="409"/>
    </location>
</feature>
<keyword evidence="2" id="KW-0472">Membrane</keyword>
<keyword evidence="4" id="KW-1185">Reference proteome</keyword>
<accession>A0A8J3BEI9</accession>
<evidence type="ECO:0008006" key="5">
    <source>
        <dbReference type="Google" id="ProtNLM"/>
    </source>
</evidence>
<dbReference type="Gene3D" id="2.60.120.10">
    <property type="entry name" value="Jelly Rolls"/>
    <property type="match status" value="1"/>
</dbReference>
<dbReference type="SUPFAM" id="SSF51206">
    <property type="entry name" value="cAMP-binding domain-like"/>
    <property type="match status" value="1"/>
</dbReference>
<feature type="transmembrane region" description="Helical" evidence="2">
    <location>
        <begin position="153"/>
        <end position="172"/>
    </location>
</feature>
<name>A0A8J3BEI9_9ACTN</name>
<protein>
    <recommendedName>
        <fullName evidence="5">Peptide zinc metalloprotease protein</fullName>
    </recommendedName>
</protein>
<evidence type="ECO:0000256" key="1">
    <source>
        <dbReference type="SAM" id="MobiDB-lite"/>
    </source>
</evidence>
<feature type="region of interest" description="Disordered" evidence="1">
    <location>
        <begin position="1074"/>
        <end position="1093"/>
    </location>
</feature>
<evidence type="ECO:0000256" key="2">
    <source>
        <dbReference type="SAM" id="Phobius"/>
    </source>
</evidence>
<dbReference type="InterPro" id="IPR014710">
    <property type="entry name" value="RmlC-like_jellyroll"/>
</dbReference>
<feature type="transmembrane region" description="Helical" evidence="2">
    <location>
        <begin position="251"/>
        <end position="273"/>
    </location>
</feature>
<feature type="region of interest" description="Disordered" evidence="1">
    <location>
        <begin position="685"/>
        <end position="713"/>
    </location>
</feature>
<feature type="transmembrane region" description="Helical" evidence="2">
    <location>
        <begin position="345"/>
        <end position="367"/>
    </location>
</feature>
<evidence type="ECO:0000313" key="4">
    <source>
        <dbReference type="Proteomes" id="UP000649739"/>
    </source>
</evidence>
<organism evidence="3 4">
    <name type="scientific">Pilimelia anulata</name>
    <dbReference type="NCBI Taxonomy" id="53371"/>
    <lineage>
        <taxon>Bacteria</taxon>
        <taxon>Bacillati</taxon>
        <taxon>Actinomycetota</taxon>
        <taxon>Actinomycetes</taxon>
        <taxon>Micromonosporales</taxon>
        <taxon>Micromonosporaceae</taxon>
        <taxon>Pilimelia</taxon>
    </lineage>
</organism>
<feature type="compositionally biased region" description="Low complexity" evidence="1">
    <location>
        <begin position="685"/>
        <end position="698"/>
    </location>
</feature>
<dbReference type="InterPro" id="IPR018490">
    <property type="entry name" value="cNMP-bd_dom_sf"/>
</dbReference>
<feature type="region of interest" description="Disordered" evidence="1">
    <location>
        <begin position="903"/>
        <end position="998"/>
    </location>
</feature>
<dbReference type="Proteomes" id="UP000649739">
    <property type="component" value="Unassembled WGS sequence"/>
</dbReference>
<reference evidence="3" key="2">
    <citation type="submission" date="2020-09" db="EMBL/GenBank/DDBJ databases">
        <authorList>
            <person name="Sun Q."/>
            <person name="Ohkuma M."/>
        </authorList>
    </citation>
    <scope>NUCLEOTIDE SEQUENCE</scope>
    <source>
        <strain evidence="3">JCM 3090</strain>
    </source>
</reference>
<feature type="transmembrane region" description="Helical" evidence="2">
    <location>
        <begin position="721"/>
        <end position="741"/>
    </location>
</feature>
<gene>
    <name evidence="3" type="ORF">GCM10010123_34330</name>
</gene>
<reference evidence="3" key="1">
    <citation type="journal article" date="2014" name="Int. J. Syst. Evol. Microbiol.">
        <title>Complete genome sequence of Corynebacterium casei LMG S-19264T (=DSM 44701T), isolated from a smear-ripened cheese.</title>
        <authorList>
            <consortium name="US DOE Joint Genome Institute (JGI-PGF)"/>
            <person name="Walter F."/>
            <person name="Albersmeier A."/>
            <person name="Kalinowski J."/>
            <person name="Ruckert C."/>
        </authorList>
    </citation>
    <scope>NUCLEOTIDE SEQUENCE</scope>
    <source>
        <strain evidence="3">JCM 3090</strain>
    </source>
</reference>
<feature type="compositionally biased region" description="Pro residues" evidence="1">
    <location>
        <begin position="934"/>
        <end position="959"/>
    </location>
</feature>
<dbReference type="EMBL" id="BMQB01000007">
    <property type="protein sequence ID" value="GGK01605.1"/>
    <property type="molecule type" value="Genomic_DNA"/>
</dbReference>
<feature type="transmembrane region" description="Helical" evidence="2">
    <location>
        <begin position="279"/>
        <end position="301"/>
    </location>
</feature>
<dbReference type="AlphaFoldDB" id="A0A8J3BEI9"/>
<keyword evidence="2" id="KW-1133">Transmembrane helix</keyword>
<keyword evidence="2" id="KW-0812">Transmembrane</keyword>
<feature type="compositionally biased region" description="Pro residues" evidence="1">
    <location>
        <begin position="699"/>
        <end position="709"/>
    </location>
</feature>
<feature type="compositionally biased region" description="Low complexity" evidence="1">
    <location>
        <begin position="920"/>
        <end position="933"/>
    </location>
</feature>
<feature type="compositionally biased region" description="Polar residues" evidence="1">
    <location>
        <begin position="1078"/>
        <end position="1087"/>
    </location>
</feature>
<proteinExistence type="predicted"/>
<evidence type="ECO:0000313" key="3">
    <source>
        <dbReference type="EMBL" id="GGK01605.1"/>
    </source>
</evidence>
<sequence>MPDVSAADDLLHPHRARPVLRAGVERVAHTSVRGEPYVMLRSPDPTARAHYLRLTAAEAELTLLMDGSRSVNQLIAEYTRTTGRLASEQVVRVIADLAANRMLDGDPPAPAPARSLGARLLAVLGGRRIAVADIDGAATLAYRGLGWLLRKPAVLAQAVVAVLGVVLFAWAWSTGVHPLFRTGGSYGTGLLILLLLHVFALAVHELGHALAAKHAGREVPAGGVLLYFGIPSVFVDTTDAWLAGRRARLTVTAAGPAATLVLAGAAQLVGLVLPPVAPVAFALAFVCYFQTLINLCPLLPLDGHYLLADWLEIPGLRVRGLAWLSARVRGRATPWRELDGDGRLVALYGLAGLGHLVITANLAVRLWRDRASGLALGLWDDGPGGKLLLLVALGALTAPLLYAVGRWVARLLRRRAGARRAAGEVSRRLTALRRTILAGLPEGTLAGLAGHAVWRVPAAGEVVAVAGRVPAGVLVVVAGVAEARAPGDVAGTVRQRIGAGGIIGLAPALRGTSSPLTWYVGRETELLAIPASAVVAAMSPPIPDPGATERGEAELLFADTPALEWLPEEDRLGLAAAATPTFLNPGQPVTLTPDRDAVVIASGEVTLPDGRGLRRGTLIGPLGDGAETEVGVARTPVRLWTLAAQAGSPLLVSSVLGAGLPDAHGAVPPVRVFAGAGVIAATGAAPADGPHPTDAYPPLAAPPGPPPAPARDRDRGFQRGLWWLVTPVLVTALVLCGSQALPAAAWSELPDDRLLLTAEKGAVDAVVGGAPRRLDAGDRAYLAAGDRVTAADRATATFTYRGGATTQLCAGGELVVGALGGERAAGPRAELELAQGTLIADTAATSTAYPALSLTVRGSAGLLTNAGAARYAVSADRTAVVRGGVLRDGAPLATSAGEVACDAETGFPTETPPTLPPTFAPTATATPTTSPSASPSPTPSATPSPTPSPTSAPTTPPSRPTTGPTKPQPDKVAPRITGLSASPDAIDQGPPPAEACKPPERIMADTATVTVSAADATDGAGALAVTVGWSTSAAAGEVTLTRDGGRWTGSFKVGYADGHKTGGKIAISATVTDKAGNTGRSGTSISLNPCKPT</sequence>
<feature type="compositionally biased region" description="Pro residues" evidence="1">
    <location>
        <begin position="910"/>
        <end position="919"/>
    </location>
</feature>
<comment type="caution">
    <text evidence="3">The sequence shown here is derived from an EMBL/GenBank/DDBJ whole genome shotgun (WGS) entry which is preliminary data.</text>
</comment>